<accession>A0A511DAA5</accession>
<evidence type="ECO:0000256" key="2">
    <source>
        <dbReference type="SAM" id="MobiDB-lite"/>
    </source>
</evidence>
<gene>
    <name evidence="3" type="ORF">PA7_44210</name>
</gene>
<comment type="caution">
    <text evidence="3">The sequence shown here is derived from an EMBL/GenBank/DDBJ whole genome shotgun (WGS) entry which is preliminary data.</text>
</comment>
<dbReference type="InterPro" id="IPR005531">
    <property type="entry name" value="Asp23"/>
</dbReference>
<dbReference type="Proteomes" id="UP000321328">
    <property type="component" value="Unassembled WGS sequence"/>
</dbReference>
<keyword evidence="4" id="KW-1185">Reference proteome</keyword>
<evidence type="ECO:0008006" key="5">
    <source>
        <dbReference type="Google" id="ProtNLM"/>
    </source>
</evidence>
<evidence type="ECO:0000313" key="3">
    <source>
        <dbReference type="EMBL" id="GEL20584.1"/>
    </source>
</evidence>
<comment type="similarity">
    <text evidence="1">Belongs to the asp23 family.</text>
</comment>
<dbReference type="RefSeq" id="WP_245585600.1">
    <property type="nucleotide sequence ID" value="NZ_AUII01000006.1"/>
</dbReference>
<sequence>MTTGAPAVRSEATSVTTAGPEMRGRLDIHPTVLRKIIEHTADQVPGTLRGARRVAGIGVGTTGASARISAGGGAPAVVDVRLELALGYPCDVRAVVAAVRTRVEEQLWRLAGHRLRTLAVTVTGLRGLPAPPRLG</sequence>
<reference evidence="3 4" key="1">
    <citation type="submission" date="2019-07" db="EMBL/GenBank/DDBJ databases">
        <title>Whole genome shotgun sequence of Pseudonocardia asaccharolytica NBRC 16224.</title>
        <authorList>
            <person name="Hosoyama A."/>
            <person name="Uohara A."/>
            <person name="Ohji S."/>
            <person name="Ichikawa N."/>
        </authorList>
    </citation>
    <scope>NUCLEOTIDE SEQUENCE [LARGE SCALE GENOMIC DNA]</scope>
    <source>
        <strain evidence="3 4">NBRC 16224</strain>
    </source>
</reference>
<evidence type="ECO:0000256" key="1">
    <source>
        <dbReference type="ARBA" id="ARBA00005721"/>
    </source>
</evidence>
<name>A0A511DAA5_9PSEU</name>
<dbReference type="STRING" id="1123024.GCA_000423625_01912"/>
<dbReference type="EMBL" id="BJVI01000078">
    <property type="protein sequence ID" value="GEL20584.1"/>
    <property type="molecule type" value="Genomic_DNA"/>
</dbReference>
<organism evidence="3 4">
    <name type="scientific">Pseudonocardia asaccharolytica DSM 44247 = NBRC 16224</name>
    <dbReference type="NCBI Taxonomy" id="1123024"/>
    <lineage>
        <taxon>Bacteria</taxon>
        <taxon>Bacillati</taxon>
        <taxon>Actinomycetota</taxon>
        <taxon>Actinomycetes</taxon>
        <taxon>Pseudonocardiales</taxon>
        <taxon>Pseudonocardiaceae</taxon>
        <taxon>Pseudonocardia</taxon>
    </lineage>
</organism>
<dbReference type="AlphaFoldDB" id="A0A511DAA5"/>
<protein>
    <recommendedName>
        <fullName evidence="5">Asp23/Gls24 family envelope stress response protein</fullName>
    </recommendedName>
</protein>
<evidence type="ECO:0000313" key="4">
    <source>
        <dbReference type="Proteomes" id="UP000321328"/>
    </source>
</evidence>
<feature type="region of interest" description="Disordered" evidence="2">
    <location>
        <begin position="1"/>
        <end position="22"/>
    </location>
</feature>
<proteinExistence type="inferred from homology"/>
<dbReference type="Pfam" id="PF03780">
    <property type="entry name" value="Asp23"/>
    <property type="match status" value="1"/>
</dbReference>